<dbReference type="HOGENOM" id="CLU_2682441_0_0_6"/>
<dbReference type="RefSeq" id="WP_039103851.1">
    <property type="nucleotide sequence ID" value="NZ_CAMKYU010000024.1"/>
</dbReference>
<proteinExistence type="predicted"/>
<organism evidence="1 2">
    <name type="scientific">Frischella perrara</name>
    <dbReference type="NCBI Taxonomy" id="1267021"/>
    <lineage>
        <taxon>Bacteria</taxon>
        <taxon>Pseudomonadati</taxon>
        <taxon>Pseudomonadota</taxon>
        <taxon>Gammaproteobacteria</taxon>
        <taxon>Orbales</taxon>
        <taxon>Orbaceae</taxon>
        <taxon>Frischella</taxon>
    </lineage>
</organism>
<dbReference type="Proteomes" id="UP000030901">
    <property type="component" value="Chromosome"/>
</dbReference>
<keyword evidence="2" id="KW-1185">Reference proteome</keyword>
<evidence type="ECO:0000313" key="1">
    <source>
        <dbReference type="EMBL" id="AJA44392.1"/>
    </source>
</evidence>
<evidence type="ECO:0000313" key="2">
    <source>
        <dbReference type="Proteomes" id="UP000030901"/>
    </source>
</evidence>
<dbReference type="AlphaFoldDB" id="A0A0A7S0R7"/>
<sequence>MLLIYNLKPNFQTLLNPCIKSINNLYDANLTIKRAHLLPKSTFSEFSKLYKELSDNQLLPHSLPNISYANPKDG</sequence>
<gene>
    <name evidence="1" type="ORF">FPB0191_00561</name>
</gene>
<dbReference type="EMBL" id="CP009056">
    <property type="protein sequence ID" value="AJA44392.1"/>
    <property type="molecule type" value="Genomic_DNA"/>
</dbReference>
<reference evidence="1 2" key="1">
    <citation type="journal article" date="2014" name="Appl. Environ. Microbiol.">
        <title>Gut symbionts from distinct hosts exhibit genotoxic activity via divergent colibactin biosynthetic pathways.</title>
        <authorList>
            <person name="Engel P."/>
            <person name="Vizcaino M.I."/>
            <person name="Crawford J.M."/>
        </authorList>
    </citation>
    <scope>NUCLEOTIDE SEQUENCE [LARGE SCALE GENOMIC DNA]</scope>
    <source>
        <strain evidence="1 2">PEB0191</strain>
    </source>
</reference>
<dbReference type="OrthoDB" id="1034332at2"/>
<name>A0A0A7S0R7_FRIPE</name>
<protein>
    <submittedName>
        <fullName evidence="1">Uncharacterized protein</fullName>
    </submittedName>
</protein>
<dbReference type="KEGG" id="fpp:FPB0191_00561"/>
<accession>A0A0A7S0R7</accession>